<proteinExistence type="predicted"/>
<organism evidence="2 3">
    <name type="scientific">Acer saccharum</name>
    <name type="common">Sugar maple</name>
    <dbReference type="NCBI Taxonomy" id="4024"/>
    <lineage>
        <taxon>Eukaryota</taxon>
        <taxon>Viridiplantae</taxon>
        <taxon>Streptophyta</taxon>
        <taxon>Embryophyta</taxon>
        <taxon>Tracheophyta</taxon>
        <taxon>Spermatophyta</taxon>
        <taxon>Magnoliopsida</taxon>
        <taxon>eudicotyledons</taxon>
        <taxon>Gunneridae</taxon>
        <taxon>Pentapetalae</taxon>
        <taxon>rosids</taxon>
        <taxon>malvids</taxon>
        <taxon>Sapindales</taxon>
        <taxon>Sapindaceae</taxon>
        <taxon>Hippocastanoideae</taxon>
        <taxon>Acereae</taxon>
        <taxon>Acer</taxon>
    </lineage>
</organism>
<evidence type="ECO:0000256" key="1">
    <source>
        <dbReference type="SAM" id="MobiDB-lite"/>
    </source>
</evidence>
<dbReference type="Proteomes" id="UP001168877">
    <property type="component" value="Unassembled WGS sequence"/>
</dbReference>
<accession>A0AA39THB3</accession>
<dbReference type="AlphaFoldDB" id="A0AA39THB3"/>
<evidence type="ECO:0000313" key="2">
    <source>
        <dbReference type="EMBL" id="KAK0608329.1"/>
    </source>
</evidence>
<evidence type="ECO:0000313" key="3">
    <source>
        <dbReference type="Proteomes" id="UP001168877"/>
    </source>
</evidence>
<feature type="region of interest" description="Disordered" evidence="1">
    <location>
        <begin position="45"/>
        <end position="70"/>
    </location>
</feature>
<sequence length="70" mass="7787">MEKFVQDLKKGFHRMVDTVKGNENMDGSKLESGEQVTLVEDRAIRLKAPRGPTRPGVPKGPPPQTQSKDQ</sequence>
<protein>
    <submittedName>
        <fullName evidence="2">Uncharacterized protein</fullName>
    </submittedName>
</protein>
<name>A0AA39THB3_ACESA</name>
<keyword evidence="3" id="KW-1185">Reference proteome</keyword>
<comment type="caution">
    <text evidence="2">The sequence shown here is derived from an EMBL/GenBank/DDBJ whole genome shotgun (WGS) entry which is preliminary data.</text>
</comment>
<reference evidence="2" key="1">
    <citation type="journal article" date="2022" name="Plant J.">
        <title>Strategies of tolerance reflected in two North American maple genomes.</title>
        <authorList>
            <person name="McEvoy S.L."/>
            <person name="Sezen U.U."/>
            <person name="Trouern-Trend A."/>
            <person name="McMahon S.M."/>
            <person name="Schaberg P.G."/>
            <person name="Yang J."/>
            <person name="Wegrzyn J.L."/>
            <person name="Swenson N.G."/>
        </authorList>
    </citation>
    <scope>NUCLEOTIDE SEQUENCE</scope>
    <source>
        <strain evidence="2">NS2018</strain>
    </source>
</reference>
<dbReference type="EMBL" id="JAUESC010000001">
    <property type="protein sequence ID" value="KAK0608329.1"/>
    <property type="molecule type" value="Genomic_DNA"/>
</dbReference>
<reference evidence="2" key="2">
    <citation type="submission" date="2023-06" db="EMBL/GenBank/DDBJ databases">
        <authorList>
            <person name="Swenson N.G."/>
            <person name="Wegrzyn J.L."/>
            <person name="Mcevoy S.L."/>
        </authorList>
    </citation>
    <scope>NUCLEOTIDE SEQUENCE</scope>
    <source>
        <strain evidence="2">NS2018</strain>
        <tissue evidence="2">Leaf</tissue>
    </source>
</reference>
<gene>
    <name evidence="2" type="ORF">LWI29_029022</name>
</gene>